<protein>
    <submittedName>
        <fullName evidence="1">Uncharacterized protein</fullName>
    </submittedName>
</protein>
<reference evidence="1 2" key="1">
    <citation type="submission" date="2015-11" db="EMBL/GenBank/DDBJ databases">
        <title>Genomic analysis of 38 Legionella species identifies large and diverse effector repertoires.</title>
        <authorList>
            <person name="Burstein D."/>
            <person name="Amaro F."/>
            <person name="Zusman T."/>
            <person name="Lifshitz Z."/>
            <person name="Cohen O."/>
            <person name="Gilbert J.A."/>
            <person name="Pupko T."/>
            <person name="Shuman H.A."/>
            <person name="Segal G."/>
        </authorList>
    </citation>
    <scope>NUCLEOTIDE SEQUENCE [LARGE SCALE GENOMIC DNA]</scope>
    <source>
        <strain evidence="1 2">WIGA</strain>
    </source>
</reference>
<evidence type="ECO:0000313" key="2">
    <source>
        <dbReference type="Proteomes" id="UP000054695"/>
    </source>
</evidence>
<dbReference type="EMBL" id="LNXU01000005">
    <property type="protein sequence ID" value="KTC76274.1"/>
    <property type="molecule type" value="Genomic_DNA"/>
</dbReference>
<dbReference type="RefSeq" id="WP_156411936.1">
    <property type="nucleotide sequence ID" value="NZ_CAAAIY010000008.1"/>
</dbReference>
<proteinExistence type="predicted"/>
<dbReference type="STRING" id="447.Lboz_0610"/>
<dbReference type="AlphaFoldDB" id="A0A0W0RYN7"/>
<gene>
    <name evidence="1" type="ORF">Lboz_0610</name>
</gene>
<comment type="caution">
    <text evidence="1">The sequence shown here is derived from an EMBL/GenBank/DDBJ whole genome shotgun (WGS) entry which is preliminary data.</text>
</comment>
<name>A0A0W0RYN7_LEGBO</name>
<dbReference type="Proteomes" id="UP000054695">
    <property type="component" value="Unassembled WGS sequence"/>
</dbReference>
<accession>A0A0W0RYN7</accession>
<evidence type="ECO:0000313" key="1">
    <source>
        <dbReference type="EMBL" id="KTC76274.1"/>
    </source>
</evidence>
<dbReference type="PATRIC" id="fig|447.4.peg.656"/>
<keyword evidence="2" id="KW-1185">Reference proteome</keyword>
<organism evidence="1 2">
    <name type="scientific">Legionella bozemanae</name>
    <name type="common">Fluoribacter bozemanae</name>
    <dbReference type="NCBI Taxonomy" id="447"/>
    <lineage>
        <taxon>Bacteria</taxon>
        <taxon>Pseudomonadati</taxon>
        <taxon>Pseudomonadota</taxon>
        <taxon>Gammaproteobacteria</taxon>
        <taxon>Legionellales</taxon>
        <taxon>Legionellaceae</taxon>
        <taxon>Legionella</taxon>
    </lineage>
</organism>
<sequence>MNRRLIENCSLGATQRNPGVLSSVSPGFRCVAPRLRSIDDYDPLNYGSVHVDKKGT</sequence>